<dbReference type="Proteomes" id="UP001055879">
    <property type="component" value="Linkage Group LG06"/>
</dbReference>
<proteinExistence type="predicted"/>
<evidence type="ECO:0000313" key="2">
    <source>
        <dbReference type="Proteomes" id="UP001055879"/>
    </source>
</evidence>
<dbReference type="EMBL" id="CM042052">
    <property type="protein sequence ID" value="KAI3718493.1"/>
    <property type="molecule type" value="Genomic_DNA"/>
</dbReference>
<sequence>MVWRVKDSSDEKKNDKASASPSIAKMNNAHKGIEPMPTLAITPPATRFFLNKEVFHFLGDATYLLSGLHSEDLDIEKEGKLPHLRTSFMHIEFV</sequence>
<evidence type="ECO:0000313" key="1">
    <source>
        <dbReference type="EMBL" id="KAI3718493.1"/>
    </source>
</evidence>
<comment type="caution">
    <text evidence="1">The sequence shown here is derived from an EMBL/GenBank/DDBJ whole genome shotgun (WGS) entry which is preliminary data.</text>
</comment>
<reference evidence="1 2" key="2">
    <citation type="journal article" date="2022" name="Mol. Ecol. Resour.">
        <title>The genomes of chicory, endive, great burdock and yacon provide insights into Asteraceae paleo-polyploidization history and plant inulin production.</title>
        <authorList>
            <person name="Fan W."/>
            <person name="Wang S."/>
            <person name="Wang H."/>
            <person name="Wang A."/>
            <person name="Jiang F."/>
            <person name="Liu H."/>
            <person name="Zhao H."/>
            <person name="Xu D."/>
            <person name="Zhang Y."/>
        </authorList>
    </citation>
    <scope>NUCLEOTIDE SEQUENCE [LARGE SCALE GENOMIC DNA]</scope>
    <source>
        <strain evidence="2">cv. Niubang</strain>
    </source>
</reference>
<gene>
    <name evidence="1" type="ORF">L6452_19367</name>
</gene>
<organism evidence="1 2">
    <name type="scientific">Arctium lappa</name>
    <name type="common">Greater burdock</name>
    <name type="synonym">Lappa major</name>
    <dbReference type="NCBI Taxonomy" id="4217"/>
    <lineage>
        <taxon>Eukaryota</taxon>
        <taxon>Viridiplantae</taxon>
        <taxon>Streptophyta</taxon>
        <taxon>Embryophyta</taxon>
        <taxon>Tracheophyta</taxon>
        <taxon>Spermatophyta</taxon>
        <taxon>Magnoliopsida</taxon>
        <taxon>eudicotyledons</taxon>
        <taxon>Gunneridae</taxon>
        <taxon>Pentapetalae</taxon>
        <taxon>asterids</taxon>
        <taxon>campanulids</taxon>
        <taxon>Asterales</taxon>
        <taxon>Asteraceae</taxon>
        <taxon>Carduoideae</taxon>
        <taxon>Cardueae</taxon>
        <taxon>Arctiinae</taxon>
        <taxon>Arctium</taxon>
    </lineage>
</organism>
<keyword evidence="2" id="KW-1185">Reference proteome</keyword>
<name>A0ACB9B986_ARCLA</name>
<accession>A0ACB9B986</accession>
<protein>
    <submittedName>
        <fullName evidence="1">Uncharacterized protein</fullName>
    </submittedName>
</protein>
<reference evidence="2" key="1">
    <citation type="journal article" date="2022" name="Mol. Ecol. Resour.">
        <title>The genomes of chicory, endive, great burdock and yacon provide insights into Asteraceae palaeo-polyploidization history and plant inulin production.</title>
        <authorList>
            <person name="Fan W."/>
            <person name="Wang S."/>
            <person name="Wang H."/>
            <person name="Wang A."/>
            <person name="Jiang F."/>
            <person name="Liu H."/>
            <person name="Zhao H."/>
            <person name="Xu D."/>
            <person name="Zhang Y."/>
        </authorList>
    </citation>
    <scope>NUCLEOTIDE SEQUENCE [LARGE SCALE GENOMIC DNA]</scope>
    <source>
        <strain evidence="2">cv. Niubang</strain>
    </source>
</reference>